<dbReference type="GO" id="GO:0006357">
    <property type="term" value="P:regulation of transcription by RNA polymerase II"/>
    <property type="evidence" value="ECO:0007669"/>
    <property type="project" value="TreeGrafter"/>
</dbReference>
<dbReference type="GO" id="GO:0005634">
    <property type="term" value="C:nucleus"/>
    <property type="evidence" value="ECO:0007669"/>
    <property type="project" value="TreeGrafter"/>
</dbReference>
<proteinExistence type="predicted"/>
<name>A0A8J2PU69_9HEXA</name>
<dbReference type="Pfam" id="PF10545">
    <property type="entry name" value="MADF_DNA_bdg"/>
    <property type="match status" value="1"/>
</dbReference>
<dbReference type="EMBL" id="CAJVCH010546339">
    <property type="protein sequence ID" value="CAG7828161.1"/>
    <property type="molecule type" value="Genomic_DNA"/>
</dbReference>
<dbReference type="SMART" id="SM00595">
    <property type="entry name" value="MADF"/>
    <property type="match status" value="1"/>
</dbReference>
<dbReference type="GO" id="GO:0005667">
    <property type="term" value="C:transcription regulator complex"/>
    <property type="evidence" value="ECO:0007669"/>
    <property type="project" value="TreeGrafter"/>
</dbReference>
<feature type="region of interest" description="Disordered" evidence="1">
    <location>
        <begin position="1"/>
        <end position="28"/>
    </location>
</feature>
<dbReference type="PANTHER" id="PTHR12243">
    <property type="entry name" value="MADF DOMAIN TRANSCRIPTION FACTOR"/>
    <property type="match status" value="1"/>
</dbReference>
<dbReference type="Proteomes" id="UP000708208">
    <property type="component" value="Unassembled WGS sequence"/>
</dbReference>
<evidence type="ECO:0000313" key="4">
    <source>
        <dbReference type="Proteomes" id="UP000708208"/>
    </source>
</evidence>
<dbReference type="InterPro" id="IPR006578">
    <property type="entry name" value="MADF-dom"/>
</dbReference>
<evidence type="ECO:0000313" key="3">
    <source>
        <dbReference type="EMBL" id="CAG7828161.1"/>
    </source>
</evidence>
<dbReference type="InterPro" id="IPR039353">
    <property type="entry name" value="TF_Adf1"/>
</dbReference>
<dbReference type="PROSITE" id="PS51029">
    <property type="entry name" value="MADF"/>
    <property type="match status" value="1"/>
</dbReference>
<keyword evidence="4" id="KW-1185">Reference proteome</keyword>
<evidence type="ECO:0000259" key="2">
    <source>
        <dbReference type="PROSITE" id="PS51029"/>
    </source>
</evidence>
<gene>
    <name evidence="3" type="ORF">AFUS01_LOCUS38107</name>
</gene>
<organism evidence="3 4">
    <name type="scientific">Allacma fusca</name>
    <dbReference type="NCBI Taxonomy" id="39272"/>
    <lineage>
        <taxon>Eukaryota</taxon>
        <taxon>Metazoa</taxon>
        <taxon>Ecdysozoa</taxon>
        <taxon>Arthropoda</taxon>
        <taxon>Hexapoda</taxon>
        <taxon>Collembola</taxon>
        <taxon>Symphypleona</taxon>
        <taxon>Sminthuridae</taxon>
        <taxon>Allacma</taxon>
    </lineage>
</organism>
<protein>
    <recommendedName>
        <fullName evidence="2">MADF domain-containing protein</fullName>
    </recommendedName>
</protein>
<feature type="compositionally biased region" description="Basic residues" evidence="1">
    <location>
        <begin position="1"/>
        <end position="12"/>
    </location>
</feature>
<dbReference type="PANTHER" id="PTHR12243:SF67">
    <property type="entry name" value="COREPRESSOR OF PANGOLIN, ISOFORM A-RELATED"/>
    <property type="match status" value="1"/>
</dbReference>
<dbReference type="AlphaFoldDB" id="A0A8J2PU69"/>
<evidence type="ECO:0000256" key="1">
    <source>
        <dbReference type="SAM" id="MobiDB-lite"/>
    </source>
</evidence>
<reference evidence="3" key="1">
    <citation type="submission" date="2021-06" db="EMBL/GenBank/DDBJ databases">
        <authorList>
            <person name="Hodson N. C."/>
            <person name="Mongue J. A."/>
            <person name="Jaron S. K."/>
        </authorList>
    </citation>
    <scope>NUCLEOTIDE SEQUENCE</scope>
</reference>
<sequence length="240" mass="27721">MSKVRKSPRKFSKGAPTKVSKKRIEQKRQVKASIDDKEKLFNESLISAVCVRSVIYDRDHPDHGRKKLASRAWNVISKEVDGPVSTCHTRWRSLKDTFNRKSSDWQTNRSGDGLHDESIKPSWPWFDTLMFLKDCNIPGKYQKKLQHTSNLICRMRPQLLRPLVHIHQGVLNSGRSKKSHPVPPSEVVMEKLAKYIDSQVEVDTVTKTSAFAQYLEVELRDLCEEDQEEFVFFVYSSCGL</sequence>
<dbReference type="OrthoDB" id="6147983at2759"/>
<comment type="caution">
    <text evidence="3">The sequence shown here is derived from an EMBL/GenBank/DDBJ whole genome shotgun (WGS) entry which is preliminary data.</text>
</comment>
<feature type="domain" description="MADF" evidence="2">
    <location>
        <begin position="44"/>
        <end position="137"/>
    </location>
</feature>
<accession>A0A8J2PU69</accession>